<evidence type="ECO:0000313" key="2">
    <source>
        <dbReference type="Proteomes" id="UP000630660"/>
    </source>
</evidence>
<name>A0A9D5K9U1_UNCW3</name>
<comment type="caution">
    <text evidence="1">The sequence shown here is derived from an EMBL/GenBank/DDBJ whole genome shotgun (WGS) entry which is preliminary data.</text>
</comment>
<proteinExistence type="predicted"/>
<dbReference type="Proteomes" id="UP000630660">
    <property type="component" value="Unassembled WGS sequence"/>
</dbReference>
<protein>
    <recommendedName>
        <fullName evidence="3">4-vinyl reductase 4VR domain-containing protein</fullName>
    </recommendedName>
</protein>
<dbReference type="AlphaFoldDB" id="A0A9D5K9U1"/>
<accession>A0A9D5K9U1</accession>
<dbReference type="EMBL" id="WJKJ01000105">
    <property type="protein sequence ID" value="MBD3364225.1"/>
    <property type="molecule type" value="Genomic_DNA"/>
</dbReference>
<organism evidence="1 2">
    <name type="scientific">candidate division WOR-3 bacterium</name>
    <dbReference type="NCBI Taxonomy" id="2052148"/>
    <lineage>
        <taxon>Bacteria</taxon>
        <taxon>Bacteria division WOR-3</taxon>
    </lineage>
</organism>
<evidence type="ECO:0000313" key="1">
    <source>
        <dbReference type="EMBL" id="MBD3364225.1"/>
    </source>
</evidence>
<reference evidence="1" key="1">
    <citation type="submission" date="2019-11" db="EMBL/GenBank/DDBJ databases">
        <title>Microbial mats filling the niche in hypersaline microbial mats.</title>
        <authorList>
            <person name="Wong H.L."/>
            <person name="Macleod F.I."/>
            <person name="White R.A. III"/>
            <person name="Burns B.P."/>
        </authorList>
    </citation>
    <scope>NUCLEOTIDE SEQUENCE</scope>
    <source>
        <strain evidence="1">Bin_327</strain>
    </source>
</reference>
<evidence type="ECO:0008006" key="3">
    <source>
        <dbReference type="Google" id="ProtNLM"/>
    </source>
</evidence>
<gene>
    <name evidence="1" type="ORF">GF359_03320</name>
</gene>
<sequence length="187" mass="21681">MSKPPGPRHVRGVFLKFVREWMAENYGEDFYKNFKTSLTDDQAELLDNVERAGWYPADQVFAILEKNIELVGEENIEKMVRANIQKSVSGFLKGLASFASPANLAKRAPAFWKRMYSSGRLQTDKISPKEINVTVYDWKGIRFGCRIIEIWLEEMISLTGVKKYSIEETHCVFEGDEFCRWKVKILQ</sequence>